<dbReference type="EMBL" id="ANLA01000004">
    <property type="protein sequence ID" value="EMQ95656.1"/>
    <property type="molecule type" value="Genomic_DNA"/>
</dbReference>
<name>M7MKQ1_9FLAO</name>
<reference evidence="1 2" key="1">
    <citation type="submission" date="2012-12" db="EMBL/GenBank/DDBJ databases">
        <title>Genome assembly of Formosa sp. AK20.</title>
        <authorList>
            <person name="Kumar R."/>
            <person name="Khatri I."/>
            <person name="Vaidya B."/>
            <person name="Subramanian S."/>
            <person name="Pinnaka A."/>
        </authorList>
    </citation>
    <scope>NUCLEOTIDE SEQUENCE [LARGE SCALE GENOMIC DNA]</scope>
    <source>
        <strain evidence="1 2">AK20</strain>
    </source>
</reference>
<sequence length="248" mass="29519">MYRIIVIKMKDALFILLFLIGSISFSQEAFFLKEKDTLYIVFDNPDTNNHVVKLYNNIEKDDGKTVVGLSSIYFLLDSTSIQKRKEFYKRREAHSNSNFGAIGASSSCDWCFGLYFVHKSVKLNYVRQSHTLDPIYINFKKRHLEKENVSLKDTLDFDKLVYNMIYYRYHPPISTLQLSEKELKEKKVFYYDGSTEKYNELKEILKEPHYIFMLDKTWSNPGFNNLPRSEYYIFNEVRYKSSRKLIPD</sequence>
<dbReference type="AlphaFoldDB" id="M7MKQ1"/>
<dbReference type="PATRIC" id="fig|1137281.3.peg.145"/>
<evidence type="ECO:0000313" key="2">
    <source>
        <dbReference type="Proteomes" id="UP000012024"/>
    </source>
</evidence>
<dbReference type="Proteomes" id="UP000012024">
    <property type="component" value="Unassembled WGS sequence"/>
</dbReference>
<protein>
    <submittedName>
        <fullName evidence="1">Uncharacterized protein</fullName>
    </submittedName>
</protein>
<accession>M7MKQ1</accession>
<organism evidence="1 2">
    <name type="scientific">Xanthomarina gelatinilytica</name>
    <dbReference type="NCBI Taxonomy" id="1137281"/>
    <lineage>
        <taxon>Bacteria</taxon>
        <taxon>Pseudomonadati</taxon>
        <taxon>Bacteroidota</taxon>
        <taxon>Flavobacteriia</taxon>
        <taxon>Flavobacteriales</taxon>
        <taxon>Flavobacteriaceae</taxon>
        <taxon>Xanthomarina</taxon>
    </lineage>
</organism>
<evidence type="ECO:0000313" key="1">
    <source>
        <dbReference type="EMBL" id="EMQ95656.1"/>
    </source>
</evidence>
<proteinExistence type="predicted"/>
<keyword evidence="2" id="KW-1185">Reference proteome</keyword>
<gene>
    <name evidence="1" type="ORF">D778_01546</name>
</gene>
<comment type="caution">
    <text evidence="1">The sequence shown here is derived from an EMBL/GenBank/DDBJ whole genome shotgun (WGS) entry which is preliminary data.</text>
</comment>